<dbReference type="GO" id="GO:0004672">
    <property type="term" value="F:protein kinase activity"/>
    <property type="evidence" value="ECO:0007669"/>
    <property type="project" value="InterPro"/>
</dbReference>
<keyword evidence="2" id="KW-0067">ATP-binding</keyword>
<dbReference type="GO" id="GO:0005524">
    <property type="term" value="F:ATP binding"/>
    <property type="evidence" value="ECO:0007669"/>
    <property type="project" value="UniProtKB-UniRule"/>
</dbReference>
<evidence type="ECO:0000259" key="4">
    <source>
        <dbReference type="PROSITE" id="PS50011"/>
    </source>
</evidence>
<dbReference type="InterPro" id="IPR017441">
    <property type="entry name" value="Protein_kinase_ATP_BS"/>
</dbReference>
<dbReference type="EMBL" id="JAMFTS010000002">
    <property type="protein sequence ID" value="KAJ4785186.1"/>
    <property type="molecule type" value="Genomic_DNA"/>
</dbReference>
<dbReference type="Proteomes" id="UP001140206">
    <property type="component" value="Chromosome 2"/>
</dbReference>
<proteinExistence type="inferred from homology"/>
<dbReference type="InterPro" id="IPR011009">
    <property type="entry name" value="Kinase-like_dom_sf"/>
</dbReference>
<feature type="domain" description="Protein kinase" evidence="4">
    <location>
        <begin position="12"/>
        <end position="272"/>
    </location>
</feature>
<keyword evidence="5" id="KW-0808">Transferase</keyword>
<keyword evidence="6" id="KW-1185">Reference proteome</keyword>
<dbReference type="InterPro" id="IPR047173">
    <property type="entry name" value="STRAD_A/B-like"/>
</dbReference>
<evidence type="ECO:0000313" key="5">
    <source>
        <dbReference type="EMBL" id="KAJ4785186.1"/>
    </source>
</evidence>
<dbReference type="Pfam" id="PF00069">
    <property type="entry name" value="Pkinase"/>
    <property type="match status" value="1"/>
</dbReference>
<dbReference type="GO" id="GO:0043539">
    <property type="term" value="F:protein serine/threonine kinase activator activity"/>
    <property type="evidence" value="ECO:0007669"/>
    <property type="project" value="InterPro"/>
</dbReference>
<dbReference type="PANTHER" id="PTHR48014">
    <property type="entry name" value="SERINE/THREONINE-PROTEIN KINASE FRAY2"/>
    <property type="match status" value="1"/>
</dbReference>
<evidence type="ECO:0000256" key="1">
    <source>
        <dbReference type="ARBA" id="ARBA00008874"/>
    </source>
</evidence>
<dbReference type="Gene3D" id="1.10.510.10">
    <property type="entry name" value="Transferase(Phosphotransferase) domain 1"/>
    <property type="match status" value="1"/>
</dbReference>
<dbReference type="FunFam" id="3.30.200.20:FF:000099">
    <property type="entry name" value="Serine/threonine-protein kinase BLUS1"/>
    <property type="match status" value="1"/>
</dbReference>
<dbReference type="SUPFAM" id="SSF56112">
    <property type="entry name" value="Protein kinase-like (PK-like)"/>
    <property type="match status" value="1"/>
</dbReference>
<keyword evidence="5" id="KW-0418">Kinase</keyword>
<dbReference type="PROSITE" id="PS00107">
    <property type="entry name" value="PROTEIN_KINASE_ATP"/>
    <property type="match status" value="1"/>
</dbReference>
<protein>
    <submittedName>
        <fullName evidence="5">Kinase</fullName>
    </submittedName>
</protein>
<feature type="binding site" evidence="2">
    <location>
        <position position="41"/>
    </location>
    <ligand>
        <name>ATP</name>
        <dbReference type="ChEBI" id="CHEBI:30616"/>
    </ligand>
</feature>
<sequence length="490" mass="55062">MKKKYPNRANEYQLLELIGDGATALVHRARCVPFDEIVAIKVVDLEKFNGDLSKFSQEAKTMILIDHPNLLSAHCSFVAGQDLWVVMPFMAGGSCHHIMKCAYPLGFSEAFIATVLREILRGLEYLHQNGHIHRDIKAGNILVDPILGVKLADFGSSAFLFDSGDNHKTRKTFVGTPSWMAPEVIQQSEYDYKADIWSFGITALELAYGHSPFKSQSPYQILIDTLTREPPSLHNTKEKKFSRYFKQVIAMCLLKDPSERPSAHQLLKHHFFKHAKSHNRIIKDVLDKLPPLVDSVHLLKDKETEVVCQMGQLVEQEERSKIEYQKGISNWNFDINELKAQASQEDNDELSSFLRTLFELDTLHEDGEHTSDAHKEILLQESSDSSVASQNCTNDSPEYQAPATKRNTDIHQDNKGVDLNKDKADSAIDVLCIDQPSASFSQLPSSDTAISVKDQHANSEGQVLGQKGRFTITSDNLESAKVANKQQIMN</sequence>
<dbReference type="PROSITE" id="PS50011">
    <property type="entry name" value="PROTEIN_KINASE_DOM"/>
    <property type="match status" value="1"/>
</dbReference>
<comment type="similarity">
    <text evidence="1">Belongs to the protein kinase superfamily. STE Ser/Thr protein kinase family. STE20 subfamily.</text>
</comment>
<evidence type="ECO:0000256" key="3">
    <source>
        <dbReference type="SAM" id="MobiDB-lite"/>
    </source>
</evidence>
<gene>
    <name evidence="5" type="ORF">LUZ62_036432</name>
</gene>
<organism evidence="5 6">
    <name type="scientific">Rhynchospora pubera</name>
    <dbReference type="NCBI Taxonomy" id="906938"/>
    <lineage>
        <taxon>Eukaryota</taxon>
        <taxon>Viridiplantae</taxon>
        <taxon>Streptophyta</taxon>
        <taxon>Embryophyta</taxon>
        <taxon>Tracheophyta</taxon>
        <taxon>Spermatophyta</taxon>
        <taxon>Magnoliopsida</taxon>
        <taxon>Liliopsida</taxon>
        <taxon>Poales</taxon>
        <taxon>Cyperaceae</taxon>
        <taxon>Cyperoideae</taxon>
        <taxon>Rhynchosporeae</taxon>
        <taxon>Rhynchospora</taxon>
    </lineage>
</organism>
<reference evidence="5" key="1">
    <citation type="submission" date="2022-08" db="EMBL/GenBank/DDBJ databases">
        <authorList>
            <person name="Marques A."/>
        </authorList>
    </citation>
    <scope>NUCLEOTIDE SEQUENCE</scope>
    <source>
        <strain evidence="5">RhyPub2mFocal</strain>
        <tissue evidence="5">Leaves</tissue>
    </source>
</reference>
<dbReference type="SMART" id="SM00220">
    <property type="entry name" value="S_TKc"/>
    <property type="match status" value="1"/>
</dbReference>
<keyword evidence="2" id="KW-0547">Nucleotide-binding</keyword>
<dbReference type="AlphaFoldDB" id="A0AAV8F3I0"/>
<dbReference type="InterPro" id="IPR000719">
    <property type="entry name" value="Prot_kinase_dom"/>
</dbReference>
<evidence type="ECO:0000256" key="2">
    <source>
        <dbReference type="PROSITE-ProRule" id="PRU10141"/>
    </source>
</evidence>
<evidence type="ECO:0000313" key="6">
    <source>
        <dbReference type="Proteomes" id="UP001140206"/>
    </source>
</evidence>
<accession>A0AAV8F3I0</accession>
<feature type="compositionally biased region" description="Polar residues" evidence="3">
    <location>
        <begin position="382"/>
        <end position="397"/>
    </location>
</feature>
<name>A0AAV8F3I0_9POAL</name>
<dbReference type="Gene3D" id="3.30.200.20">
    <property type="entry name" value="Phosphorylase Kinase, domain 1"/>
    <property type="match status" value="1"/>
</dbReference>
<dbReference type="PANTHER" id="PTHR48014:SF30">
    <property type="entry name" value="OS02G0179000 PROTEIN"/>
    <property type="match status" value="1"/>
</dbReference>
<feature type="compositionally biased region" description="Basic and acidic residues" evidence="3">
    <location>
        <begin position="406"/>
        <end position="415"/>
    </location>
</feature>
<feature type="region of interest" description="Disordered" evidence="3">
    <location>
        <begin position="382"/>
        <end position="415"/>
    </location>
</feature>
<comment type="caution">
    <text evidence="5">The sequence shown here is derived from an EMBL/GenBank/DDBJ whole genome shotgun (WGS) entry which is preliminary data.</text>
</comment>